<feature type="compositionally biased region" description="Gly residues" evidence="1">
    <location>
        <begin position="724"/>
        <end position="744"/>
    </location>
</feature>
<keyword evidence="2" id="KW-0675">Receptor</keyword>
<dbReference type="PANTHER" id="PTHR47234">
    <property type="match status" value="1"/>
</dbReference>
<evidence type="ECO:0000256" key="1">
    <source>
        <dbReference type="SAM" id="MobiDB-lite"/>
    </source>
</evidence>
<sequence>MAQQASSAKTSTSRSAAASSNDAGYQDEIVVTGQAVPGAVIGDIPPENQLGRAEIESYGVDSISDLLDEIADQTTSIEGRDSSSGPVVLVNGKRVSGVNEVGDLPVESVLRVDILPEEVALKYGYDAQKKVVNIILKRRFQSKVINLDAGMSAEGGGGQGQGAFTYTRIHDNDRLNLLGRVKTQAAILESDRDIEPDADSGVTEAAGLADDRAYRTLQDSTRSYELNASLAHELSSTANASFNLRGSYDTSRALDGLATGALTIPADNPYGDGTETEITRYLSDRALVQKSETGSVSAGGTVNVELSTRWRVSVIGSYEHSQTDTHTGTGYDLAAIQDALDAGDTAVDPYGVLPSDLLGSILTNRAKSNTDTASASMLLNGKLFAMPAGDVGVSVKLGGDFTSQTSSSMRNGTASDSDAERTNGSAQLSFDVPLTSSKKGVQGSVGTLSANFNGGITQVSDYGSLATFGYGLNWAPVSGVTIIAAVNEDRSAPTVSQLGSPVLTTTKVRVYDYVSGNSVLVTRTSGGNPDLKADDRHVFKLGLNATLLSEPKLNFSATYADSRNRNAIMSLGGVTADLEDAYPDRYVRDASGELTDVDTRSVNVYRQHTEQVRWGFNFSAVLRKPKRPPRPPRREDAAGGQGGEGARQWQPGQQPNEGGPASAPDQQGQGAEGGPGQLGSEITVTGSREEEHPDRGFGPPPDGFGPPPDGMGPPPDGMGPPPGGFGGPGGPGGPRGPGGRGFFGGSDNGARLLLSLYHTWLLRDEVQLTADSGTIDLLHGGTLTGSTSPQHQIQAKLGVIDNGVGLRFDGTWKSGTDVTGDTASSGDLHFSSLFTLDLRLFANLQNRFRGKGWARGTRVSFSVENLFDQRQRVTDGMGATPYAYQPDYLDPMGRTVKLSLRRIF</sequence>
<keyword evidence="3" id="KW-1185">Reference proteome</keyword>
<dbReference type="SUPFAM" id="SSF56935">
    <property type="entry name" value="Porins"/>
    <property type="match status" value="1"/>
</dbReference>
<evidence type="ECO:0000313" key="3">
    <source>
        <dbReference type="Proteomes" id="UP001162880"/>
    </source>
</evidence>
<dbReference type="Proteomes" id="UP001162880">
    <property type="component" value="Unassembled WGS sequence"/>
</dbReference>
<organism evidence="2 3">
    <name type="scientific">Novosphingobium album</name>
    <name type="common">ex Hu et al. 2023</name>
    <dbReference type="NCBI Taxonomy" id="2930093"/>
    <lineage>
        <taxon>Bacteria</taxon>
        <taxon>Pseudomonadati</taxon>
        <taxon>Pseudomonadota</taxon>
        <taxon>Alphaproteobacteria</taxon>
        <taxon>Sphingomonadales</taxon>
        <taxon>Sphingomonadaceae</taxon>
        <taxon>Novosphingobium</taxon>
    </lineage>
</organism>
<dbReference type="EMBL" id="JALHLE010000005">
    <property type="protein sequence ID" value="MCJ2178041.1"/>
    <property type="molecule type" value="Genomic_DNA"/>
</dbReference>
<dbReference type="Gene3D" id="2.170.130.10">
    <property type="entry name" value="TonB-dependent receptor, plug domain"/>
    <property type="match status" value="1"/>
</dbReference>
<feature type="region of interest" description="Disordered" evidence="1">
    <location>
        <begin position="622"/>
        <end position="744"/>
    </location>
</feature>
<feature type="compositionally biased region" description="Pro residues" evidence="1">
    <location>
        <begin position="698"/>
        <end position="723"/>
    </location>
</feature>
<protein>
    <submittedName>
        <fullName evidence="2">TonB-dependent receptor</fullName>
    </submittedName>
</protein>
<reference evidence="2" key="1">
    <citation type="submission" date="2022-03" db="EMBL/GenBank/DDBJ databases">
        <title>Identification of a novel bacterium isolated from mangrove sediments.</title>
        <authorList>
            <person name="Pan X."/>
        </authorList>
    </citation>
    <scope>NUCLEOTIDE SEQUENCE</scope>
    <source>
        <strain evidence="2">B2580</strain>
    </source>
</reference>
<feature type="region of interest" description="Disordered" evidence="1">
    <location>
        <begin position="1"/>
        <end position="24"/>
    </location>
</feature>
<evidence type="ECO:0000313" key="2">
    <source>
        <dbReference type="EMBL" id="MCJ2178041.1"/>
    </source>
</evidence>
<dbReference type="InterPro" id="IPR037066">
    <property type="entry name" value="Plug_dom_sf"/>
</dbReference>
<feature type="compositionally biased region" description="Low complexity" evidence="1">
    <location>
        <begin position="1"/>
        <end position="20"/>
    </location>
</feature>
<proteinExistence type="predicted"/>
<name>A0ABT0AZ49_9SPHN</name>
<dbReference type="PANTHER" id="PTHR47234:SF1">
    <property type="entry name" value="TONB-DEPENDENT RECEPTOR"/>
    <property type="match status" value="1"/>
</dbReference>
<dbReference type="RefSeq" id="WP_243991647.1">
    <property type="nucleotide sequence ID" value="NZ_JALHLE010000005.1"/>
</dbReference>
<feature type="region of interest" description="Disordered" evidence="1">
    <location>
        <begin position="404"/>
        <end position="423"/>
    </location>
</feature>
<accession>A0ABT0AZ49</accession>
<comment type="caution">
    <text evidence="2">The sequence shown here is derived from an EMBL/GenBank/DDBJ whole genome shotgun (WGS) entry which is preliminary data.</text>
</comment>
<gene>
    <name evidence="2" type="ORF">MTR64_05660</name>
</gene>